<dbReference type="GO" id="GO:0005669">
    <property type="term" value="C:transcription factor TFIID complex"/>
    <property type="evidence" value="ECO:0007669"/>
    <property type="project" value="InterPro"/>
</dbReference>
<feature type="compositionally biased region" description="Acidic residues" evidence="6">
    <location>
        <begin position="434"/>
        <end position="461"/>
    </location>
</feature>
<feature type="compositionally biased region" description="Acidic residues" evidence="6">
    <location>
        <begin position="637"/>
        <end position="649"/>
    </location>
</feature>
<name>A0AAV5R362_PICKL</name>
<keyword evidence="4" id="KW-0804">Transcription</keyword>
<dbReference type="EMBL" id="BTGB01000002">
    <property type="protein sequence ID" value="GMM45412.1"/>
    <property type="molecule type" value="Genomic_DNA"/>
</dbReference>
<evidence type="ECO:0000313" key="9">
    <source>
        <dbReference type="Proteomes" id="UP001378960"/>
    </source>
</evidence>
<dbReference type="GO" id="GO:0051123">
    <property type="term" value="P:RNA polymerase II preinitiation complex assembly"/>
    <property type="evidence" value="ECO:0007669"/>
    <property type="project" value="TreeGrafter"/>
</dbReference>
<evidence type="ECO:0000256" key="4">
    <source>
        <dbReference type="ARBA" id="ARBA00023163"/>
    </source>
</evidence>
<reference evidence="8 9" key="1">
    <citation type="journal article" date="2023" name="Elife">
        <title>Identification of key yeast species and microbe-microbe interactions impacting larval growth of Drosophila in the wild.</title>
        <authorList>
            <person name="Mure A."/>
            <person name="Sugiura Y."/>
            <person name="Maeda R."/>
            <person name="Honda K."/>
            <person name="Sakurai N."/>
            <person name="Takahashi Y."/>
            <person name="Watada M."/>
            <person name="Katoh T."/>
            <person name="Gotoh A."/>
            <person name="Gotoh Y."/>
            <person name="Taniguchi I."/>
            <person name="Nakamura K."/>
            <person name="Hayashi T."/>
            <person name="Katayama T."/>
            <person name="Uemura T."/>
            <person name="Hattori Y."/>
        </authorList>
    </citation>
    <scope>NUCLEOTIDE SEQUENCE [LARGE SCALE GENOMIC DNA]</scope>
    <source>
        <strain evidence="8 9">PK-24</strain>
    </source>
</reference>
<feature type="compositionally biased region" description="Acidic residues" evidence="6">
    <location>
        <begin position="474"/>
        <end position="493"/>
    </location>
</feature>
<comment type="subcellular location">
    <subcellularLocation>
        <location evidence="1">Nucleus</location>
    </subcellularLocation>
</comment>
<dbReference type="AlphaFoldDB" id="A0AAV5R362"/>
<accession>A0AAV5R362</accession>
<evidence type="ECO:0000256" key="6">
    <source>
        <dbReference type="SAM" id="MobiDB-lite"/>
    </source>
</evidence>
<feature type="compositionally biased region" description="Low complexity" evidence="6">
    <location>
        <begin position="366"/>
        <end position="383"/>
    </location>
</feature>
<feature type="region of interest" description="Disordered" evidence="6">
    <location>
        <begin position="361"/>
        <end position="390"/>
    </location>
</feature>
<feature type="compositionally biased region" description="Low complexity" evidence="6">
    <location>
        <begin position="17"/>
        <end position="41"/>
    </location>
</feature>
<feature type="compositionally biased region" description="Polar residues" evidence="6">
    <location>
        <begin position="500"/>
        <end position="513"/>
    </location>
</feature>
<dbReference type="CDD" id="cd08047">
    <property type="entry name" value="TAF7"/>
    <property type="match status" value="1"/>
</dbReference>
<feature type="compositionally biased region" description="Basic and acidic residues" evidence="6">
    <location>
        <begin position="623"/>
        <end position="632"/>
    </location>
</feature>
<evidence type="ECO:0000256" key="1">
    <source>
        <dbReference type="ARBA" id="ARBA00004123"/>
    </source>
</evidence>
<dbReference type="PANTHER" id="PTHR12228:SF0">
    <property type="entry name" value="TATA-BOX BINDING PROTEIN ASSOCIATED FACTOR 7"/>
    <property type="match status" value="1"/>
</dbReference>
<dbReference type="GO" id="GO:0016251">
    <property type="term" value="F:RNA polymerase II general transcription initiation factor activity"/>
    <property type="evidence" value="ECO:0007669"/>
    <property type="project" value="TreeGrafter"/>
</dbReference>
<dbReference type="InterPro" id="IPR037817">
    <property type="entry name" value="TAF7"/>
</dbReference>
<feature type="compositionally biased region" description="Low complexity" evidence="6">
    <location>
        <begin position="109"/>
        <end position="123"/>
    </location>
</feature>
<comment type="similarity">
    <text evidence="2">Belongs to the TAF7 family.</text>
</comment>
<organism evidence="8 9">
    <name type="scientific">Pichia kluyveri</name>
    <name type="common">Yeast</name>
    <dbReference type="NCBI Taxonomy" id="36015"/>
    <lineage>
        <taxon>Eukaryota</taxon>
        <taxon>Fungi</taxon>
        <taxon>Dikarya</taxon>
        <taxon>Ascomycota</taxon>
        <taxon>Saccharomycotina</taxon>
        <taxon>Pichiomycetes</taxon>
        <taxon>Pichiales</taxon>
        <taxon>Pichiaceae</taxon>
        <taxon>Pichia</taxon>
    </lineage>
</organism>
<evidence type="ECO:0000256" key="2">
    <source>
        <dbReference type="ARBA" id="ARBA00009368"/>
    </source>
</evidence>
<dbReference type="Proteomes" id="UP001378960">
    <property type="component" value="Unassembled WGS sequence"/>
</dbReference>
<protein>
    <submittedName>
        <fullName evidence="8">TATA-binding protein-associated factor</fullName>
    </submittedName>
</protein>
<keyword evidence="3" id="KW-0805">Transcription regulation</keyword>
<dbReference type="SMART" id="SM01370">
    <property type="entry name" value="TAFII55_N"/>
    <property type="match status" value="1"/>
</dbReference>
<feature type="region of interest" description="Disordered" evidence="6">
    <location>
        <begin position="410"/>
        <end position="513"/>
    </location>
</feature>
<keyword evidence="9" id="KW-1185">Reference proteome</keyword>
<feature type="region of interest" description="Disordered" evidence="6">
    <location>
        <begin position="100"/>
        <end position="155"/>
    </location>
</feature>
<gene>
    <name evidence="8" type="ORF">DAPK24_019870</name>
</gene>
<feature type="compositionally biased region" description="Acidic residues" evidence="6">
    <location>
        <begin position="569"/>
        <end position="593"/>
    </location>
</feature>
<feature type="region of interest" description="Disordered" evidence="6">
    <location>
        <begin position="566"/>
        <end position="649"/>
    </location>
</feature>
<evidence type="ECO:0000313" key="8">
    <source>
        <dbReference type="EMBL" id="GMM45412.1"/>
    </source>
</evidence>
<proteinExistence type="inferred from homology"/>
<dbReference type="InterPro" id="IPR006751">
    <property type="entry name" value="TAFII55_prot_cons_reg"/>
</dbReference>
<feature type="domain" description="TAFII55 protein conserved region" evidence="7">
    <location>
        <begin position="159"/>
        <end position="320"/>
    </location>
</feature>
<comment type="caution">
    <text evidence="8">The sequence shown here is derived from an EMBL/GenBank/DDBJ whole genome shotgun (WGS) entry which is preliminary data.</text>
</comment>
<evidence type="ECO:0000256" key="3">
    <source>
        <dbReference type="ARBA" id="ARBA00023015"/>
    </source>
</evidence>
<dbReference type="PANTHER" id="PTHR12228">
    <property type="entry name" value="TRANSCRIPTION INITIATION FACTOR TFIID 55 KD SUBUNIT-RELATED"/>
    <property type="match status" value="1"/>
</dbReference>
<feature type="compositionally biased region" description="Polar residues" evidence="6">
    <location>
        <begin position="62"/>
        <end position="75"/>
    </location>
</feature>
<evidence type="ECO:0000259" key="7">
    <source>
        <dbReference type="SMART" id="SM01370"/>
    </source>
</evidence>
<dbReference type="Pfam" id="PF04658">
    <property type="entry name" value="TAFII55_N"/>
    <property type="match status" value="1"/>
</dbReference>
<evidence type="ECO:0000256" key="5">
    <source>
        <dbReference type="ARBA" id="ARBA00023242"/>
    </source>
</evidence>
<keyword evidence="5" id="KW-0539">Nucleus</keyword>
<feature type="compositionally biased region" description="Acidic residues" evidence="6">
    <location>
        <begin position="600"/>
        <end position="622"/>
    </location>
</feature>
<sequence>MAKIKLRLSKKDEENPSNDSITTSPSTSTTIKLKQPKTSGKTTKKTESSSSSTGFLPKIKLKTSSPTIAPSSDNTFAKKSLKTTNNITSNSIPTIKFKTLDQSSNQGGNNDIDNNNNNNNNNNVRKNKKKTPTIKVKPVKLPGNGYDSEDPDKEDDPLIEEGIIIRFLPDENLNIVRSAVENSERGDKHNKDIDDIDLSNISIVWKDKRRAIVYIEDSMYAGKLINLPTISEIHKTIDKKNIFKTIDISQMLLIVKKIYNENEIFNLKIDKEFGETLPDGLTPPMEFSKQSFTKKYENSIIQNVEDEVNRLLKLDEEAESSVFEFIDTEEEKIIPMSVMEAKAKNKRLKKEKKRLRKERERLQMASNNNDSIGISINTNTNTNNDDEMDIDDQFEDIDNELDKLMDESLNDIDEDNNNNNTKHDNNNNNNHNNEDDDDDEDDDEDDEEDEEEEEDEIENDDGQQTNNTTKHSEDEDDEDDDDDDDDDDEDDEKSEAARQSIRNGGVNTDEPSQHNALIYEEIFELESTISQKEKDLIKAINPIMKNRINDVISRLKQELEMKKSLIINEDGDGDQAENENENENADEEEDDEANDHNDEANEEEEDVEDDEGEDIEEENIEEENNKNDKDKNNPSQNEDEDEDDYDDLF</sequence>
<feature type="region of interest" description="Disordered" evidence="6">
    <location>
        <begin position="1"/>
        <end position="75"/>
    </location>
</feature>